<gene>
    <name evidence="2" type="ORF">GJA_1067</name>
</gene>
<name>W0V370_9BURK</name>
<protein>
    <submittedName>
        <fullName evidence="2">Putative membrane protein</fullName>
    </submittedName>
</protein>
<organism evidence="2 3">
    <name type="scientific">Janthinobacterium agaricidamnosum NBRC 102515 = DSM 9628</name>
    <dbReference type="NCBI Taxonomy" id="1349767"/>
    <lineage>
        <taxon>Bacteria</taxon>
        <taxon>Pseudomonadati</taxon>
        <taxon>Pseudomonadota</taxon>
        <taxon>Betaproteobacteria</taxon>
        <taxon>Burkholderiales</taxon>
        <taxon>Oxalobacteraceae</taxon>
        <taxon>Janthinobacterium</taxon>
    </lineage>
</organism>
<dbReference type="HOGENOM" id="CLU_159285_1_3_4"/>
<feature type="transmembrane region" description="Helical" evidence="1">
    <location>
        <begin position="72"/>
        <end position="90"/>
    </location>
</feature>
<dbReference type="AlphaFoldDB" id="W0V370"/>
<feature type="transmembrane region" description="Helical" evidence="1">
    <location>
        <begin position="15"/>
        <end position="39"/>
    </location>
</feature>
<dbReference type="InterPro" id="IPR022109">
    <property type="entry name" value="DUF3649"/>
</dbReference>
<dbReference type="STRING" id="1349767.GJA_1067"/>
<keyword evidence="1" id="KW-0812">Transmembrane</keyword>
<keyword evidence="1" id="KW-0472">Membrane</keyword>
<keyword evidence="3" id="KW-1185">Reference proteome</keyword>
<evidence type="ECO:0000313" key="3">
    <source>
        <dbReference type="Proteomes" id="UP000027604"/>
    </source>
</evidence>
<feature type="transmembrane region" description="Helical" evidence="1">
    <location>
        <begin position="45"/>
        <end position="65"/>
    </location>
</feature>
<dbReference type="EMBL" id="HG322949">
    <property type="protein sequence ID" value="CDG81722.1"/>
    <property type="molecule type" value="Genomic_DNA"/>
</dbReference>
<dbReference type="Proteomes" id="UP000027604">
    <property type="component" value="Chromosome I"/>
</dbReference>
<dbReference type="KEGG" id="jag:GJA_1067"/>
<proteinExistence type="predicted"/>
<evidence type="ECO:0000256" key="1">
    <source>
        <dbReference type="SAM" id="Phobius"/>
    </source>
</evidence>
<dbReference type="Pfam" id="PF12365">
    <property type="entry name" value="DUF3649"/>
    <property type="match status" value="1"/>
</dbReference>
<keyword evidence="1" id="KW-1133">Transmembrane helix</keyword>
<accession>W0V370</accession>
<dbReference type="PATRIC" id="fig|1349767.4.peg.2794"/>
<dbReference type="eggNOG" id="ENOG503315U">
    <property type="taxonomic scope" value="Bacteria"/>
</dbReference>
<reference evidence="2 3" key="1">
    <citation type="journal article" date="2015" name="Genome Announc.">
        <title>Genome Sequence of Mushroom Soft-Rot Pathogen Janthinobacterium agaricidamnosum.</title>
        <authorList>
            <person name="Graupner K."/>
            <person name="Lackner G."/>
            <person name="Hertweck C."/>
        </authorList>
    </citation>
    <scope>NUCLEOTIDE SEQUENCE [LARGE SCALE GENOMIC DNA]</scope>
    <source>
        <strain evidence="3">NBRC 102515 / DSM 9628</strain>
    </source>
</reference>
<sequence length="98" mass="10219">MTGVVRDRLAVASRALAAICGGYLLAALVTALMAAGLPLARAEAAPSATLLSFTIYACAVLWVFAARSAWRAWLGLLTPSLVIAALLYAMDRLPWSAA</sequence>
<evidence type="ECO:0000313" key="2">
    <source>
        <dbReference type="EMBL" id="CDG81722.1"/>
    </source>
</evidence>